<dbReference type="GO" id="GO:0022857">
    <property type="term" value="F:transmembrane transporter activity"/>
    <property type="evidence" value="ECO:0007669"/>
    <property type="project" value="InterPro"/>
</dbReference>
<evidence type="ECO:0000256" key="5">
    <source>
        <dbReference type="ARBA" id="ARBA00022989"/>
    </source>
</evidence>
<dbReference type="NCBIfam" id="TIGR00879">
    <property type="entry name" value="SP"/>
    <property type="match status" value="1"/>
</dbReference>
<evidence type="ECO:0000313" key="9">
    <source>
        <dbReference type="Proteomes" id="UP001281024"/>
    </source>
</evidence>
<dbReference type="InterPro" id="IPR020846">
    <property type="entry name" value="MFS_dom"/>
</dbReference>
<keyword evidence="5" id="KW-1133">Transmembrane helix</keyword>
<dbReference type="InterPro" id="IPR050814">
    <property type="entry name" value="Myo-inositol_Transporter"/>
</dbReference>
<keyword evidence="6" id="KW-0472">Membrane</keyword>
<evidence type="ECO:0000256" key="3">
    <source>
        <dbReference type="ARBA" id="ARBA00022448"/>
    </source>
</evidence>
<dbReference type="PRINTS" id="PR00171">
    <property type="entry name" value="SUGRTRNSPORT"/>
</dbReference>
<dbReference type="SUPFAM" id="SSF103473">
    <property type="entry name" value="MFS general substrate transporter"/>
    <property type="match status" value="1"/>
</dbReference>
<dbReference type="Gene3D" id="1.20.1250.20">
    <property type="entry name" value="MFS general substrate transporter like domains"/>
    <property type="match status" value="1"/>
</dbReference>
<dbReference type="InterPro" id="IPR036259">
    <property type="entry name" value="MFS_trans_sf"/>
</dbReference>
<evidence type="ECO:0000256" key="2">
    <source>
        <dbReference type="ARBA" id="ARBA00010992"/>
    </source>
</evidence>
<dbReference type="RefSeq" id="WP_002821284.1">
    <property type="nucleotide sequence ID" value="NZ_CP038451.1"/>
</dbReference>
<dbReference type="PANTHER" id="PTHR48020:SF12">
    <property type="entry name" value="PROTON MYO-INOSITOL COTRANSPORTER"/>
    <property type="match status" value="1"/>
</dbReference>
<dbReference type="PANTHER" id="PTHR48020">
    <property type="entry name" value="PROTON MYO-INOSITOL COTRANSPORTER"/>
    <property type="match status" value="1"/>
</dbReference>
<proteinExistence type="inferred from homology"/>
<evidence type="ECO:0000256" key="7">
    <source>
        <dbReference type="RuleBase" id="RU003346"/>
    </source>
</evidence>
<dbReference type="GO" id="GO:0005886">
    <property type="term" value="C:plasma membrane"/>
    <property type="evidence" value="ECO:0007669"/>
    <property type="project" value="UniProtKB-SubCell"/>
</dbReference>
<dbReference type="InterPro" id="IPR005828">
    <property type="entry name" value="MFS_sugar_transport-like"/>
</dbReference>
<dbReference type="PROSITE" id="PS50850">
    <property type="entry name" value="MFS"/>
    <property type="match status" value="1"/>
</dbReference>
<evidence type="ECO:0000256" key="4">
    <source>
        <dbReference type="ARBA" id="ARBA00022692"/>
    </source>
</evidence>
<accession>A0A483BIZ6</accession>
<dbReference type="InterPro" id="IPR003663">
    <property type="entry name" value="Sugar/inositol_transpt"/>
</dbReference>
<dbReference type="Pfam" id="PF00083">
    <property type="entry name" value="Sugar_tr"/>
    <property type="match status" value="1"/>
</dbReference>
<evidence type="ECO:0000256" key="6">
    <source>
        <dbReference type="ARBA" id="ARBA00023136"/>
    </source>
</evidence>
<gene>
    <name evidence="8" type="ORF">GA838_09400</name>
</gene>
<comment type="similarity">
    <text evidence="2 7">Belongs to the major facilitator superfamily. Sugar transporter (TC 2.A.1.1) family.</text>
</comment>
<keyword evidence="3 7" id="KW-0813">Transport</keyword>
<name>A0A483BIZ6_OENOE</name>
<keyword evidence="4" id="KW-0812">Transmembrane</keyword>
<dbReference type="InterPro" id="IPR005829">
    <property type="entry name" value="Sugar_transporter_CS"/>
</dbReference>
<comment type="subcellular location">
    <subcellularLocation>
        <location evidence="1">Cell membrane</location>
        <topology evidence="1">Multi-pass membrane protein</topology>
    </subcellularLocation>
</comment>
<evidence type="ECO:0000256" key="1">
    <source>
        <dbReference type="ARBA" id="ARBA00004651"/>
    </source>
</evidence>
<dbReference type="AlphaFoldDB" id="A0A483BIZ6"/>
<comment type="caution">
    <text evidence="8">The sequence shown here is derived from an EMBL/GenBank/DDBJ whole genome shotgun (WGS) entry which is preliminary data.</text>
</comment>
<dbReference type="PROSITE" id="PS00217">
    <property type="entry name" value="SUGAR_TRANSPORT_2"/>
    <property type="match status" value="1"/>
</dbReference>
<protein>
    <submittedName>
        <fullName evidence="8">Sugar porter family MFS transporter</fullName>
    </submittedName>
</protein>
<dbReference type="EMBL" id="WERV01000012">
    <property type="protein sequence ID" value="MDV7715924.1"/>
    <property type="molecule type" value="Genomic_DNA"/>
</dbReference>
<reference evidence="8" key="1">
    <citation type="submission" date="2019-10" db="EMBL/GenBank/DDBJ databases">
        <title>Malate fermentation in French cider.</title>
        <authorList>
            <person name="Cousin F.J."/>
            <person name="Medina Fernandez S."/>
            <person name="Misery B."/>
            <person name="Laplace J.-M."/>
            <person name="Cretenet M."/>
        </authorList>
    </citation>
    <scope>NUCLEOTIDE SEQUENCE</scope>
    <source>
        <strain evidence="8">UCMA15129</strain>
    </source>
</reference>
<evidence type="ECO:0000313" key="8">
    <source>
        <dbReference type="EMBL" id="MDV7715924.1"/>
    </source>
</evidence>
<organism evidence="8 9">
    <name type="scientific">Oenococcus oeni</name>
    <name type="common">Leuconostoc oenos</name>
    <dbReference type="NCBI Taxonomy" id="1247"/>
    <lineage>
        <taxon>Bacteria</taxon>
        <taxon>Bacillati</taxon>
        <taxon>Bacillota</taxon>
        <taxon>Bacilli</taxon>
        <taxon>Lactobacillales</taxon>
        <taxon>Lactobacillaceae</taxon>
        <taxon>Oenococcus</taxon>
    </lineage>
</organism>
<sequence>MKKKRSMINNSFLKYSAYVISLGGFLFGYDTGVINGALAFMSKPGELNLTPGLQGVVSSSLILGACLGALGCGNIADRFGRKRTLRWIAALFTISTFFCAISMNFAFMAVFRFILGLAVGAASSLSPMYLAEISPEKVRTINVNKNAIFIVLGQLAAFCVNAILGNIWGSWGPIWRVMIVSASVPAIILWINSFHIGGSPHWLLLKKRFKHARSLFSKLGFSKEVSADFENNSRKSSNKQEILAWKKIFKTPSLIYLLISGIIIALIQQFSGVNTVMYYGTILLEKVGMGQGGSLYANVLIGLVSVIASIFGTRLIAKYDHHRMLLIGLSGNITFLALLAFVMHLNFFNQTITSLLVLILLTLFLASHQGIVSPVTWLIMSEMFPTIVKARFMSIATATTWITNFLISLVFPLLVAGLGVAMSFLIFAISNGVSVLLSIFVINKREIHKAYQKNDFLTKNAN</sequence>
<dbReference type="Proteomes" id="UP001281024">
    <property type="component" value="Unassembled WGS sequence"/>
</dbReference>